<dbReference type="KEGG" id="xap:XA3_05900"/>
<dbReference type="InterPro" id="IPR036986">
    <property type="entry name" value="S4_RNA-bd_sf"/>
</dbReference>
<evidence type="ECO:0000259" key="4">
    <source>
        <dbReference type="SMART" id="SM00363"/>
    </source>
</evidence>
<dbReference type="GO" id="GO:0032259">
    <property type="term" value="P:methylation"/>
    <property type="evidence" value="ECO:0007669"/>
    <property type="project" value="InterPro"/>
</dbReference>
<dbReference type="Proteomes" id="UP001321861">
    <property type="component" value="Chromosome"/>
</dbReference>
<reference evidence="5 6" key="1">
    <citation type="journal article" date="2023" name="Microbiol. Spectr.">
        <title>Symbiosis of Carpenter Bees with Uncharacterized Lactic Acid Bacteria Showing NAD Auxotrophy.</title>
        <authorList>
            <person name="Kawasaki S."/>
            <person name="Ozawa K."/>
            <person name="Mori T."/>
            <person name="Yamamoto A."/>
            <person name="Ito M."/>
            <person name="Ohkuma M."/>
            <person name="Sakamoto M."/>
            <person name="Matsutani M."/>
        </authorList>
    </citation>
    <scope>NUCLEOTIDE SEQUENCE [LARGE SCALE GENOMIC DNA]</scope>
    <source>
        <strain evidence="5 6">XA3</strain>
    </source>
</reference>
<dbReference type="Gene3D" id="3.10.290.10">
    <property type="entry name" value="RNA-binding S4 domain"/>
    <property type="match status" value="1"/>
</dbReference>
<dbReference type="GO" id="GO:0008168">
    <property type="term" value="F:methyltransferase activity"/>
    <property type="evidence" value="ECO:0007669"/>
    <property type="project" value="InterPro"/>
</dbReference>
<dbReference type="InterPro" id="IPR029063">
    <property type="entry name" value="SAM-dependent_MTases_sf"/>
</dbReference>
<sequence length="266" mass="29673">MRLDQLLVAKKKFTSRSKAQAAIKEGHVFLPDGKVLKKPALDLSESTNLIVRDQDPYVSRGAYKLLKAIDLFEINYQNQVVLDIGASTGGFTQVALNHGAKKVFALDVGSNQLDPVIAQDSRVVVIENYNFRYAKPEDFPVEKFDLIQCDVSFISLNYIIKPAAQLLKPDGQAVFLIKPQFEAGREFVSKHGVVKNQKVVLAVLKRILTTLFDSQLRVNGLTFSPIKGQQGNIEFLVLAGQTGQFENHYSEADLKQLIQRAVKELN</sequence>
<dbReference type="SUPFAM" id="SSF55174">
    <property type="entry name" value="Alpha-L RNA-binding motif"/>
    <property type="match status" value="1"/>
</dbReference>
<dbReference type="InterPro" id="IPR002877">
    <property type="entry name" value="RNA_MeTrfase_FtsJ_dom"/>
</dbReference>
<dbReference type="NCBIfam" id="TIGR00478">
    <property type="entry name" value="tly"/>
    <property type="match status" value="1"/>
</dbReference>
<dbReference type="InterPro" id="IPR002942">
    <property type="entry name" value="S4_RNA-bd"/>
</dbReference>
<feature type="domain" description="RNA-binding S4" evidence="4">
    <location>
        <begin position="1"/>
        <end position="66"/>
    </location>
</feature>
<dbReference type="PANTHER" id="PTHR32319">
    <property type="entry name" value="BACTERIAL HEMOLYSIN-LIKE PROTEIN"/>
    <property type="match status" value="1"/>
</dbReference>
<organism evidence="5 6">
    <name type="scientific">Xylocopilactobacillus apicola</name>
    <dbReference type="NCBI Taxonomy" id="2932184"/>
    <lineage>
        <taxon>Bacteria</taxon>
        <taxon>Bacillati</taxon>
        <taxon>Bacillota</taxon>
        <taxon>Bacilli</taxon>
        <taxon>Lactobacillales</taxon>
        <taxon>Lactobacillaceae</taxon>
        <taxon>Xylocopilactobacillus</taxon>
    </lineage>
</organism>
<dbReference type="Pfam" id="PF01479">
    <property type="entry name" value="S4"/>
    <property type="match status" value="1"/>
</dbReference>
<dbReference type="AlphaFoldDB" id="A0AAU9D306"/>
<proteinExistence type="inferred from homology"/>
<dbReference type="InterPro" id="IPR004538">
    <property type="entry name" value="Hemolysin_A/TlyA"/>
</dbReference>
<dbReference type="SUPFAM" id="SSF53335">
    <property type="entry name" value="S-adenosyl-L-methionine-dependent methyltransferases"/>
    <property type="match status" value="1"/>
</dbReference>
<dbReference type="PANTHER" id="PTHR32319:SF0">
    <property type="entry name" value="BACTERIAL HEMOLYSIN-LIKE PROTEIN"/>
    <property type="match status" value="1"/>
</dbReference>
<gene>
    <name evidence="5" type="ORF">XA3_05900</name>
</gene>
<dbReference type="CDD" id="cd00165">
    <property type="entry name" value="S4"/>
    <property type="match status" value="1"/>
</dbReference>
<keyword evidence="6" id="KW-1185">Reference proteome</keyword>
<evidence type="ECO:0000313" key="5">
    <source>
        <dbReference type="EMBL" id="BDR58149.1"/>
    </source>
</evidence>
<dbReference type="RefSeq" id="WP_317636067.1">
    <property type="nucleotide sequence ID" value="NZ_AP026802.1"/>
</dbReference>
<dbReference type="PROSITE" id="PS50889">
    <property type="entry name" value="S4"/>
    <property type="match status" value="1"/>
</dbReference>
<protein>
    <submittedName>
        <fullName evidence="5">TlyA family rRNA (Cytidine-2'-O)-methyltransferase</fullName>
    </submittedName>
</protein>
<name>A0AAU9D306_9LACO</name>
<evidence type="ECO:0000256" key="3">
    <source>
        <dbReference type="PROSITE-ProRule" id="PRU00182"/>
    </source>
</evidence>
<dbReference type="Gene3D" id="3.40.50.150">
    <property type="entry name" value="Vaccinia Virus protein VP39"/>
    <property type="match status" value="1"/>
</dbReference>
<dbReference type="Pfam" id="PF01728">
    <property type="entry name" value="FtsJ"/>
    <property type="match status" value="1"/>
</dbReference>
<dbReference type="SMART" id="SM00363">
    <property type="entry name" value="S4"/>
    <property type="match status" value="1"/>
</dbReference>
<comment type="similarity">
    <text evidence="2">Belongs to the TlyA family.</text>
</comment>
<dbReference type="EMBL" id="AP026802">
    <property type="protein sequence ID" value="BDR58149.1"/>
    <property type="molecule type" value="Genomic_DNA"/>
</dbReference>
<evidence type="ECO:0000256" key="2">
    <source>
        <dbReference type="ARBA" id="ARBA00029460"/>
    </source>
</evidence>
<accession>A0AAU9D306</accession>
<keyword evidence="1 3" id="KW-0694">RNA-binding</keyword>
<dbReference type="CDD" id="cd02440">
    <property type="entry name" value="AdoMet_MTases"/>
    <property type="match status" value="1"/>
</dbReference>
<evidence type="ECO:0000313" key="6">
    <source>
        <dbReference type="Proteomes" id="UP001321861"/>
    </source>
</evidence>
<dbReference type="GO" id="GO:0003723">
    <property type="term" value="F:RNA binding"/>
    <property type="evidence" value="ECO:0007669"/>
    <property type="project" value="UniProtKB-KW"/>
</dbReference>
<dbReference type="InterPro" id="IPR047048">
    <property type="entry name" value="TlyA"/>
</dbReference>
<dbReference type="PIRSF" id="PIRSF005578">
    <property type="entry name" value="TlyA"/>
    <property type="match status" value="1"/>
</dbReference>
<evidence type="ECO:0000256" key="1">
    <source>
        <dbReference type="ARBA" id="ARBA00022884"/>
    </source>
</evidence>